<sequence length="177" mass="20485">MSILGTGVWSIVPILQSCGLDYAINGRPLAHRRRKDKNRISTAPSIRTKNQAFKDCLYDLIKKALKGNQENLRDSIKQIIGIIVGLLKDLVTPTMNPKTKGVVYKQKIDRQFHFMYSGKCKIYLSDQEYKTHNRKKYLERLIFYVKLRASNSFTGILEVVRKTFLQITSHTFPFRST</sequence>
<proteinExistence type="predicted"/>
<organism evidence="1 2">
    <name type="scientific">Diversispora epigaea</name>
    <dbReference type="NCBI Taxonomy" id="1348612"/>
    <lineage>
        <taxon>Eukaryota</taxon>
        <taxon>Fungi</taxon>
        <taxon>Fungi incertae sedis</taxon>
        <taxon>Mucoromycota</taxon>
        <taxon>Glomeromycotina</taxon>
        <taxon>Glomeromycetes</taxon>
        <taxon>Diversisporales</taxon>
        <taxon>Diversisporaceae</taxon>
        <taxon>Diversispora</taxon>
    </lineage>
</organism>
<comment type="caution">
    <text evidence="1">The sequence shown here is derived from an EMBL/GenBank/DDBJ whole genome shotgun (WGS) entry which is preliminary data.</text>
</comment>
<evidence type="ECO:0000313" key="1">
    <source>
        <dbReference type="EMBL" id="RHZ79944.1"/>
    </source>
</evidence>
<protein>
    <submittedName>
        <fullName evidence="1">Uncharacterized protein</fullName>
    </submittedName>
</protein>
<dbReference type="AlphaFoldDB" id="A0A397J3X9"/>
<name>A0A397J3X9_9GLOM</name>
<reference evidence="1 2" key="1">
    <citation type="submission" date="2018-08" db="EMBL/GenBank/DDBJ databases">
        <title>Genome and evolution of the arbuscular mycorrhizal fungus Diversispora epigaea (formerly Glomus versiforme) and its bacterial endosymbionts.</title>
        <authorList>
            <person name="Sun X."/>
            <person name="Fei Z."/>
            <person name="Harrison M."/>
        </authorList>
    </citation>
    <scope>NUCLEOTIDE SEQUENCE [LARGE SCALE GENOMIC DNA]</scope>
    <source>
        <strain evidence="1 2">IT104</strain>
    </source>
</reference>
<gene>
    <name evidence="1" type="ORF">Glove_140g35</name>
</gene>
<dbReference type="Proteomes" id="UP000266861">
    <property type="component" value="Unassembled WGS sequence"/>
</dbReference>
<evidence type="ECO:0000313" key="2">
    <source>
        <dbReference type="Proteomes" id="UP000266861"/>
    </source>
</evidence>
<accession>A0A397J3X9</accession>
<keyword evidence="2" id="KW-1185">Reference proteome</keyword>
<dbReference type="EMBL" id="PQFF01000131">
    <property type="protein sequence ID" value="RHZ79944.1"/>
    <property type="molecule type" value="Genomic_DNA"/>
</dbReference>